<evidence type="ECO:0000256" key="3">
    <source>
        <dbReference type="ARBA" id="ARBA00022691"/>
    </source>
</evidence>
<dbReference type="RefSeq" id="WP_188686931.1">
    <property type="nucleotide sequence ID" value="NZ_BMIS01000021.1"/>
</dbReference>
<dbReference type="SUPFAM" id="SSF53335">
    <property type="entry name" value="S-adenosyl-L-methionine-dependent methyltransferases"/>
    <property type="match status" value="1"/>
</dbReference>
<organism evidence="4 5">
    <name type="scientific">Nesterenkonia cremea</name>
    <dbReference type="NCBI Taxonomy" id="1882340"/>
    <lineage>
        <taxon>Bacteria</taxon>
        <taxon>Bacillati</taxon>
        <taxon>Actinomycetota</taxon>
        <taxon>Actinomycetes</taxon>
        <taxon>Micrococcales</taxon>
        <taxon>Micrococcaceae</taxon>
        <taxon>Nesterenkonia</taxon>
    </lineage>
</organism>
<keyword evidence="2" id="KW-0808">Transferase</keyword>
<dbReference type="PROSITE" id="PS51682">
    <property type="entry name" value="SAM_OMT_I"/>
    <property type="match status" value="1"/>
</dbReference>
<protein>
    <submittedName>
        <fullName evidence="4">O-methyltransferase</fullName>
    </submittedName>
</protein>
<dbReference type="GO" id="GO:0008171">
    <property type="term" value="F:O-methyltransferase activity"/>
    <property type="evidence" value="ECO:0007669"/>
    <property type="project" value="InterPro"/>
</dbReference>
<evidence type="ECO:0000256" key="2">
    <source>
        <dbReference type="ARBA" id="ARBA00022679"/>
    </source>
</evidence>
<name>A0A917ES43_9MICC</name>
<dbReference type="CDD" id="cd02440">
    <property type="entry name" value="AdoMet_MTases"/>
    <property type="match status" value="1"/>
</dbReference>
<evidence type="ECO:0000313" key="5">
    <source>
        <dbReference type="Proteomes" id="UP000633136"/>
    </source>
</evidence>
<dbReference type="Proteomes" id="UP000633136">
    <property type="component" value="Unassembled WGS sequence"/>
</dbReference>
<reference evidence="4" key="2">
    <citation type="submission" date="2020-09" db="EMBL/GenBank/DDBJ databases">
        <authorList>
            <person name="Sun Q."/>
            <person name="Zhou Y."/>
        </authorList>
    </citation>
    <scope>NUCLEOTIDE SEQUENCE</scope>
    <source>
        <strain evidence="4">CGMCC 1.15388</strain>
    </source>
</reference>
<accession>A0A917ES43</accession>
<dbReference type="InterPro" id="IPR029063">
    <property type="entry name" value="SAM-dependent_MTases_sf"/>
</dbReference>
<dbReference type="Pfam" id="PF01596">
    <property type="entry name" value="Methyltransf_3"/>
    <property type="match status" value="1"/>
</dbReference>
<dbReference type="Gene3D" id="3.40.50.150">
    <property type="entry name" value="Vaccinia Virus protein VP39"/>
    <property type="match status" value="1"/>
</dbReference>
<comment type="caution">
    <text evidence="4">The sequence shown here is derived from an EMBL/GenBank/DDBJ whole genome shotgun (WGS) entry which is preliminary data.</text>
</comment>
<keyword evidence="5" id="KW-1185">Reference proteome</keyword>
<dbReference type="AlphaFoldDB" id="A0A917ES43"/>
<dbReference type="GO" id="GO:0032259">
    <property type="term" value="P:methylation"/>
    <property type="evidence" value="ECO:0007669"/>
    <property type="project" value="UniProtKB-KW"/>
</dbReference>
<sequence length="226" mass="24465">MTNPNEQQWTAVDAYLEKTVVQQDEVFDRVRRRADEAGMPRIEVSAAHGKMLALLAEISGARRALEVGTLAGFSTIWMARAVGEQGQVITCEYEPRHAEVAHANLEDAGVAERVQIRLGAAEDSLEQLITEGPEPFDLIFLDADKAGNARYLELALQMARPGTVIVGDNVVRDGQILDADSQDPDIRGIWAFLEAQGGHSALEATAVQTVGAKGWDGFSLAVVRSV</sequence>
<reference evidence="4" key="1">
    <citation type="journal article" date="2014" name="Int. J. Syst. Evol. Microbiol.">
        <title>Complete genome sequence of Corynebacterium casei LMG S-19264T (=DSM 44701T), isolated from a smear-ripened cheese.</title>
        <authorList>
            <consortium name="US DOE Joint Genome Institute (JGI-PGF)"/>
            <person name="Walter F."/>
            <person name="Albersmeier A."/>
            <person name="Kalinowski J."/>
            <person name="Ruckert C."/>
        </authorList>
    </citation>
    <scope>NUCLEOTIDE SEQUENCE</scope>
    <source>
        <strain evidence="4">CGMCC 1.15388</strain>
    </source>
</reference>
<dbReference type="EMBL" id="BMIS01000021">
    <property type="protein sequence ID" value="GGE78752.1"/>
    <property type="molecule type" value="Genomic_DNA"/>
</dbReference>
<evidence type="ECO:0000256" key="1">
    <source>
        <dbReference type="ARBA" id="ARBA00022603"/>
    </source>
</evidence>
<dbReference type="PANTHER" id="PTHR10509:SF14">
    <property type="entry name" value="CAFFEOYL-COA O-METHYLTRANSFERASE 3-RELATED"/>
    <property type="match status" value="1"/>
</dbReference>
<dbReference type="PANTHER" id="PTHR10509">
    <property type="entry name" value="O-METHYLTRANSFERASE-RELATED"/>
    <property type="match status" value="1"/>
</dbReference>
<dbReference type="InterPro" id="IPR050362">
    <property type="entry name" value="Cation-dep_OMT"/>
</dbReference>
<gene>
    <name evidence="4" type="ORF">GCM10011401_27550</name>
</gene>
<keyword evidence="1" id="KW-0489">Methyltransferase</keyword>
<dbReference type="GO" id="GO:0008757">
    <property type="term" value="F:S-adenosylmethionine-dependent methyltransferase activity"/>
    <property type="evidence" value="ECO:0007669"/>
    <property type="project" value="TreeGrafter"/>
</dbReference>
<dbReference type="InterPro" id="IPR002935">
    <property type="entry name" value="SAM_O-MeTrfase"/>
</dbReference>
<keyword evidence="3" id="KW-0949">S-adenosyl-L-methionine</keyword>
<proteinExistence type="predicted"/>
<evidence type="ECO:0000313" key="4">
    <source>
        <dbReference type="EMBL" id="GGE78752.1"/>
    </source>
</evidence>